<accession>A0ABR0LNB1</accession>
<proteinExistence type="predicted"/>
<gene>
    <name evidence="1" type="ORF">LTR16_006168</name>
</gene>
<organism evidence="1 2">
    <name type="scientific">Cryomyces antarcticus</name>
    <dbReference type="NCBI Taxonomy" id="329879"/>
    <lineage>
        <taxon>Eukaryota</taxon>
        <taxon>Fungi</taxon>
        <taxon>Dikarya</taxon>
        <taxon>Ascomycota</taxon>
        <taxon>Pezizomycotina</taxon>
        <taxon>Dothideomycetes</taxon>
        <taxon>Dothideomycetes incertae sedis</taxon>
        <taxon>Cryomyces</taxon>
    </lineage>
</organism>
<name>A0ABR0LNB1_9PEZI</name>
<dbReference type="EMBL" id="JAVRRA010017524">
    <property type="protein sequence ID" value="KAK5199446.1"/>
    <property type="molecule type" value="Genomic_DNA"/>
</dbReference>
<evidence type="ECO:0000313" key="1">
    <source>
        <dbReference type="EMBL" id="KAK5199446.1"/>
    </source>
</evidence>
<reference evidence="1 2" key="1">
    <citation type="submission" date="2023-08" db="EMBL/GenBank/DDBJ databases">
        <title>Black Yeasts Isolated from many extreme environments.</title>
        <authorList>
            <person name="Coleine C."/>
            <person name="Stajich J.E."/>
            <person name="Selbmann L."/>
        </authorList>
    </citation>
    <scope>NUCLEOTIDE SEQUENCE [LARGE SCALE GENOMIC DNA]</scope>
    <source>
        <strain evidence="1 2">CCFEE 536</strain>
    </source>
</reference>
<protein>
    <submittedName>
        <fullName evidence="1">Uncharacterized protein</fullName>
    </submittedName>
</protein>
<evidence type="ECO:0000313" key="2">
    <source>
        <dbReference type="Proteomes" id="UP001357485"/>
    </source>
</evidence>
<sequence length="130" mass="14863">KWHSQSYPFSASVYRDTTAQIAQANCRSTIQLKFVQQALKIYALTKHKDDVPFAAEAHYPTIDMWLGDSTTHSEHCPRSTYFDNILTKLLRVIPTLDDGFGLRHLIAGNWTHFAVKNLPYHGSLTSILWD</sequence>
<comment type="caution">
    <text evidence="1">The sequence shown here is derived from an EMBL/GenBank/DDBJ whole genome shotgun (WGS) entry which is preliminary data.</text>
</comment>
<feature type="non-terminal residue" evidence="1">
    <location>
        <position position="1"/>
    </location>
</feature>
<dbReference type="Proteomes" id="UP001357485">
    <property type="component" value="Unassembled WGS sequence"/>
</dbReference>
<keyword evidence="2" id="KW-1185">Reference proteome</keyword>